<evidence type="ECO:0000313" key="2">
    <source>
        <dbReference type="EMBL" id="SDL20136.1"/>
    </source>
</evidence>
<dbReference type="EMBL" id="FNDJ01000023">
    <property type="protein sequence ID" value="SDL20136.1"/>
    <property type="molecule type" value="Genomic_DNA"/>
</dbReference>
<evidence type="ECO:0000256" key="1">
    <source>
        <dbReference type="SAM" id="MobiDB-lite"/>
    </source>
</evidence>
<gene>
    <name evidence="2" type="ORF">SAMN05421869_12380</name>
</gene>
<accession>A0A1G9I4Y9</accession>
<dbReference type="Proteomes" id="UP000199202">
    <property type="component" value="Unassembled WGS sequence"/>
</dbReference>
<name>A0A1G9I4Y9_9ACTN</name>
<organism evidence="2 3">
    <name type="scientific">Nonomuraea jiangxiensis</name>
    <dbReference type="NCBI Taxonomy" id="633440"/>
    <lineage>
        <taxon>Bacteria</taxon>
        <taxon>Bacillati</taxon>
        <taxon>Actinomycetota</taxon>
        <taxon>Actinomycetes</taxon>
        <taxon>Streptosporangiales</taxon>
        <taxon>Streptosporangiaceae</taxon>
        <taxon>Nonomuraea</taxon>
    </lineage>
</organism>
<reference evidence="2 3" key="1">
    <citation type="submission" date="2016-10" db="EMBL/GenBank/DDBJ databases">
        <authorList>
            <person name="de Groot N.N."/>
        </authorList>
    </citation>
    <scope>NUCLEOTIDE SEQUENCE [LARGE SCALE GENOMIC DNA]</scope>
    <source>
        <strain evidence="2 3">CGMCC 4.6533</strain>
    </source>
</reference>
<dbReference type="AlphaFoldDB" id="A0A1G9I4Y9"/>
<feature type="region of interest" description="Disordered" evidence="1">
    <location>
        <begin position="37"/>
        <end position="56"/>
    </location>
</feature>
<sequence length="56" mass="5963">MERRNTSPAGCPLTCHARPVTAGPAYTLDARRADLDPFTFLPGGSDGEHLSEPPPD</sequence>
<evidence type="ECO:0000313" key="3">
    <source>
        <dbReference type="Proteomes" id="UP000199202"/>
    </source>
</evidence>
<protein>
    <submittedName>
        <fullName evidence="2">Uncharacterized protein</fullName>
    </submittedName>
</protein>
<proteinExistence type="predicted"/>
<feature type="compositionally biased region" description="Basic and acidic residues" evidence="1">
    <location>
        <begin position="46"/>
        <end position="56"/>
    </location>
</feature>
<keyword evidence="3" id="KW-1185">Reference proteome</keyword>
<dbReference type="STRING" id="633440.SAMN05421869_12380"/>